<reference evidence="1 2" key="1">
    <citation type="submission" date="2013-11" db="EMBL/GenBank/DDBJ databases">
        <title>The Genome Sequence of Phytophthora parasitica P1976.</title>
        <authorList>
            <consortium name="The Broad Institute Genomics Platform"/>
            <person name="Russ C."/>
            <person name="Tyler B."/>
            <person name="Panabieres F."/>
            <person name="Shan W."/>
            <person name="Tripathy S."/>
            <person name="Grunwald N."/>
            <person name="Machado M."/>
            <person name="Johnson C.S."/>
            <person name="Walker B."/>
            <person name="Young S."/>
            <person name="Zeng Q."/>
            <person name="Gargeya S."/>
            <person name="Fitzgerald M."/>
            <person name="Haas B."/>
            <person name="Abouelleil A."/>
            <person name="Allen A.W."/>
            <person name="Alvarado L."/>
            <person name="Arachchi H.M."/>
            <person name="Berlin A.M."/>
            <person name="Chapman S.B."/>
            <person name="Gainer-Dewar J."/>
            <person name="Goldberg J."/>
            <person name="Griggs A."/>
            <person name="Gujja S."/>
            <person name="Hansen M."/>
            <person name="Howarth C."/>
            <person name="Imamovic A."/>
            <person name="Ireland A."/>
            <person name="Larimer J."/>
            <person name="McCowan C."/>
            <person name="Murphy C."/>
            <person name="Pearson M."/>
            <person name="Poon T.W."/>
            <person name="Priest M."/>
            <person name="Roberts A."/>
            <person name="Saif S."/>
            <person name="Shea T."/>
            <person name="Sisk P."/>
            <person name="Sykes S."/>
            <person name="Wortman J."/>
            <person name="Nusbaum C."/>
            <person name="Birren B."/>
        </authorList>
    </citation>
    <scope>NUCLEOTIDE SEQUENCE [LARGE SCALE GENOMIC DNA]</scope>
    <source>
        <strain evidence="1 2">P1976</strain>
    </source>
</reference>
<comment type="caution">
    <text evidence="1">The sequence shown here is derived from an EMBL/GenBank/DDBJ whole genome shotgun (WGS) entry which is preliminary data.</text>
</comment>
<organism evidence="1 2">
    <name type="scientific">Phytophthora nicotianae P1976</name>
    <dbReference type="NCBI Taxonomy" id="1317066"/>
    <lineage>
        <taxon>Eukaryota</taxon>
        <taxon>Sar</taxon>
        <taxon>Stramenopiles</taxon>
        <taxon>Oomycota</taxon>
        <taxon>Peronosporomycetes</taxon>
        <taxon>Peronosporales</taxon>
        <taxon>Peronosporaceae</taxon>
        <taxon>Phytophthora</taxon>
    </lineage>
</organism>
<name>A0A080ZSL1_PHYNI</name>
<accession>A0A080ZSL1</accession>
<proteinExistence type="predicted"/>
<sequence>MDNEKFLHLVIAALPSEHHELLNTMRQDTRRQMPSFITVTFRISLQLAEQLIRRVTTKVATPCKVGFVEARSLPNTREIGRPDTKSHVKRVRTQLSVPNKTVRGEWTSERMQVCAST</sequence>
<dbReference type="AlphaFoldDB" id="A0A080ZSL1"/>
<dbReference type="EMBL" id="ANJA01002526">
    <property type="protein sequence ID" value="ETO69622.1"/>
    <property type="molecule type" value="Genomic_DNA"/>
</dbReference>
<evidence type="ECO:0000313" key="1">
    <source>
        <dbReference type="EMBL" id="ETO69622.1"/>
    </source>
</evidence>
<protein>
    <submittedName>
        <fullName evidence="1">Uncharacterized protein</fullName>
    </submittedName>
</protein>
<evidence type="ECO:0000313" key="2">
    <source>
        <dbReference type="Proteomes" id="UP000028582"/>
    </source>
</evidence>
<dbReference type="Proteomes" id="UP000028582">
    <property type="component" value="Unassembled WGS sequence"/>
</dbReference>
<gene>
    <name evidence="1" type="ORF">F444_13813</name>
</gene>